<accession>A0A182TQP7</accession>
<organism evidence="1 2">
    <name type="scientific">Anopheles melas</name>
    <dbReference type="NCBI Taxonomy" id="34690"/>
    <lineage>
        <taxon>Eukaryota</taxon>
        <taxon>Metazoa</taxon>
        <taxon>Ecdysozoa</taxon>
        <taxon>Arthropoda</taxon>
        <taxon>Hexapoda</taxon>
        <taxon>Insecta</taxon>
        <taxon>Pterygota</taxon>
        <taxon>Neoptera</taxon>
        <taxon>Endopterygota</taxon>
        <taxon>Diptera</taxon>
        <taxon>Nematocera</taxon>
        <taxon>Culicoidea</taxon>
        <taxon>Culicidae</taxon>
        <taxon>Anophelinae</taxon>
        <taxon>Anopheles</taxon>
    </lineage>
</organism>
<dbReference type="Proteomes" id="UP000075902">
    <property type="component" value="Unassembled WGS sequence"/>
</dbReference>
<protein>
    <submittedName>
        <fullName evidence="1">Uncharacterized protein</fullName>
    </submittedName>
</protein>
<name>A0A182TQP7_9DIPT</name>
<reference evidence="2" key="1">
    <citation type="submission" date="2014-01" db="EMBL/GenBank/DDBJ databases">
        <title>The Genome Sequence of Anopheles melas CM1001059_A (V2).</title>
        <authorList>
            <consortium name="The Broad Institute Genomics Platform"/>
            <person name="Neafsey D.E."/>
            <person name="Besansky N."/>
            <person name="Howell P."/>
            <person name="Walton C."/>
            <person name="Young S.K."/>
            <person name="Zeng Q."/>
            <person name="Gargeya S."/>
            <person name="Fitzgerald M."/>
            <person name="Haas B."/>
            <person name="Abouelleil A."/>
            <person name="Allen A.W."/>
            <person name="Alvarado L."/>
            <person name="Arachchi H.M."/>
            <person name="Berlin A.M."/>
            <person name="Chapman S.B."/>
            <person name="Gainer-Dewar J."/>
            <person name="Goldberg J."/>
            <person name="Griggs A."/>
            <person name="Gujja S."/>
            <person name="Hansen M."/>
            <person name="Howarth C."/>
            <person name="Imamovic A."/>
            <person name="Ireland A."/>
            <person name="Larimer J."/>
            <person name="McCowan C."/>
            <person name="Murphy C."/>
            <person name="Pearson M."/>
            <person name="Poon T.W."/>
            <person name="Priest M."/>
            <person name="Roberts A."/>
            <person name="Saif S."/>
            <person name="Shea T."/>
            <person name="Sisk P."/>
            <person name="Sykes S."/>
            <person name="Wortman J."/>
            <person name="Nusbaum C."/>
            <person name="Birren B."/>
        </authorList>
    </citation>
    <scope>NUCLEOTIDE SEQUENCE [LARGE SCALE GENOMIC DNA]</scope>
    <source>
        <strain evidence="2">CM1001059</strain>
    </source>
</reference>
<dbReference type="EnsemblMetazoa" id="AMEC006622-RA">
    <property type="protein sequence ID" value="AMEC006622-PA"/>
    <property type="gene ID" value="AMEC006622"/>
</dbReference>
<keyword evidence="2" id="KW-1185">Reference proteome</keyword>
<evidence type="ECO:0000313" key="1">
    <source>
        <dbReference type="EnsemblMetazoa" id="AMEC006622-PA"/>
    </source>
</evidence>
<evidence type="ECO:0000313" key="2">
    <source>
        <dbReference type="Proteomes" id="UP000075902"/>
    </source>
</evidence>
<sequence>MKFFHSTLKLASTCLADWVISPLKKLLDMLSSSVRLPVKLLNRNILVVHDLLVLGDVDTSCLLKEHLIRPAGIEQTQLGCQPVVLSQEQKMHRCGHRRLIAPYVRHQIAHVGPGTAGRIYYRPLDSVAPYRLQSTARECSQSIALRIAGAVQEGQIEQAASTVDRLDRL</sequence>
<dbReference type="VEuPathDB" id="VectorBase:AMEC006622"/>
<dbReference type="AlphaFoldDB" id="A0A182TQP7"/>
<reference evidence="1" key="2">
    <citation type="submission" date="2020-05" db="UniProtKB">
        <authorList>
            <consortium name="EnsemblMetazoa"/>
        </authorList>
    </citation>
    <scope>IDENTIFICATION</scope>
    <source>
        <strain evidence="1">CM1001059</strain>
    </source>
</reference>
<proteinExistence type="predicted"/>